<feature type="transmembrane region" description="Helical" evidence="9">
    <location>
        <begin position="57"/>
        <end position="80"/>
    </location>
</feature>
<dbReference type="SUPFAM" id="SSF81563">
    <property type="entry name" value="Photosystem I reaction center subunit X, PsaK"/>
    <property type="match status" value="1"/>
</dbReference>
<sequence>MMPVVAPLALTAQTSPWSPLSAVAILLCTGLSYLIFKSTSGSTAEAGPVLGMDWPEVIGVASFGHLLGVGVILGLSSMGVL</sequence>
<accession>A0ABT0CFN3</accession>
<dbReference type="InterPro" id="IPR000549">
    <property type="entry name" value="PSI_PsaG/PsaK"/>
</dbReference>
<evidence type="ECO:0000313" key="11">
    <source>
        <dbReference type="Proteomes" id="UP000830835"/>
    </source>
</evidence>
<evidence type="ECO:0000256" key="1">
    <source>
        <dbReference type="ARBA" id="ARBA00004141"/>
    </source>
</evidence>
<dbReference type="RefSeq" id="WP_244353340.1">
    <property type="nucleotide sequence ID" value="NZ_JAFIRA010000087.1"/>
</dbReference>
<name>A0ABT0CFN3_THEVL</name>
<proteinExistence type="inferred from homology"/>
<evidence type="ECO:0000256" key="2">
    <source>
        <dbReference type="ARBA" id="ARBA00006458"/>
    </source>
</evidence>
<keyword evidence="3" id="KW-0602">Photosynthesis</keyword>
<keyword evidence="11" id="KW-1185">Reference proteome</keyword>
<evidence type="ECO:0000256" key="6">
    <source>
        <dbReference type="ARBA" id="ARBA00022989"/>
    </source>
</evidence>
<feature type="transmembrane region" description="Helical" evidence="9">
    <location>
        <begin position="20"/>
        <end position="36"/>
    </location>
</feature>
<comment type="subcellular location">
    <subcellularLocation>
        <location evidence="1">Membrane</location>
        <topology evidence="1">Multi-pass membrane protein</topology>
    </subcellularLocation>
</comment>
<dbReference type="Pfam" id="PF01241">
    <property type="entry name" value="PSI_PSAK"/>
    <property type="match status" value="1"/>
</dbReference>
<dbReference type="InterPro" id="IPR037101">
    <property type="entry name" value="PSI_PsaK_bact"/>
</dbReference>
<dbReference type="InterPro" id="IPR035982">
    <property type="entry name" value="PSI_centre_PsaK_sf"/>
</dbReference>
<dbReference type="Gene3D" id="1.20.860.20">
    <property type="entry name" value="Photosystem I PsaK, reaction centre"/>
    <property type="match status" value="1"/>
</dbReference>
<dbReference type="EMBL" id="JAFIRA010000087">
    <property type="protein sequence ID" value="MCJ2544595.1"/>
    <property type="molecule type" value="Genomic_DNA"/>
</dbReference>
<keyword evidence="7" id="KW-0793">Thylakoid</keyword>
<keyword evidence="8 9" id="KW-0472">Membrane</keyword>
<evidence type="ECO:0000256" key="4">
    <source>
        <dbReference type="ARBA" id="ARBA00022692"/>
    </source>
</evidence>
<keyword evidence="5" id="KW-0603">Photosystem I</keyword>
<comment type="similarity">
    <text evidence="2">Belongs to the PsaG/PsaK family.</text>
</comment>
<evidence type="ECO:0000256" key="9">
    <source>
        <dbReference type="SAM" id="Phobius"/>
    </source>
</evidence>
<comment type="caution">
    <text evidence="10">The sequence shown here is derived from an EMBL/GenBank/DDBJ whole genome shotgun (WGS) entry which is preliminary data.</text>
</comment>
<evidence type="ECO:0000256" key="3">
    <source>
        <dbReference type="ARBA" id="ARBA00022531"/>
    </source>
</evidence>
<evidence type="ECO:0000256" key="8">
    <source>
        <dbReference type="ARBA" id="ARBA00023136"/>
    </source>
</evidence>
<evidence type="ECO:0000313" key="10">
    <source>
        <dbReference type="EMBL" id="MCJ2544595.1"/>
    </source>
</evidence>
<protein>
    <submittedName>
        <fullName evidence="10">Photosystem I reaction center subunit PsaK</fullName>
    </submittedName>
</protein>
<keyword evidence="4 9" id="KW-0812">Transmembrane</keyword>
<reference evidence="10" key="1">
    <citation type="submission" date="2021-02" db="EMBL/GenBank/DDBJ databases">
        <title>The CRISPR/cas machinery reduction and long-range gene transfer in the hot spring cyanobacterium Synechococcus.</title>
        <authorList>
            <person name="Dvorak P."/>
            <person name="Jahodarova E."/>
            <person name="Hasler P."/>
            <person name="Poulickova A."/>
        </authorList>
    </citation>
    <scope>NUCLEOTIDE SEQUENCE</scope>
    <source>
        <strain evidence="10">Rupite</strain>
    </source>
</reference>
<organism evidence="10 11">
    <name type="scientific">Thermostichus vulcanus str. 'Rupite'</name>
    <dbReference type="NCBI Taxonomy" id="2813851"/>
    <lineage>
        <taxon>Bacteria</taxon>
        <taxon>Bacillati</taxon>
        <taxon>Cyanobacteriota</taxon>
        <taxon>Cyanophyceae</taxon>
        <taxon>Thermostichales</taxon>
        <taxon>Thermostichaceae</taxon>
        <taxon>Thermostichus</taxon>
    </lineage>
</organism>
<evidence type="ECO:0000256" key="7">
    <source>
        <dbReference type="ARBA" id="ARBA00023078"/>
    </source>
</evidence>
<gene>
    <name evidence="10" type="ORF">JX360_17095</name>
</gene>
<keyword evidence="6 9" id="KW-1133">Transmembrane helix</keyword>
<dbReference type="Proteomes" id="UP000830835">
    <property type="component" value="Unassembled WGS sequence"/>
</dbReference>
<evidence type="ECO:0000256" key="5">
    <source>
        <dbReference type="ARBA" id="ARBA00022836"/>
    </source>
</evidence>